<feature type="chain" id="PRO_5035243085" evidence="3">
    <location>
        <begin position="23"/>
        <end position="210"/>
    </location>
</feature>
<keyword evidence="2" id="KW-1133">Transmembrane helix</keyword>
<dbReference type="EMBL" id="CAJVCH010571416">
    <property type="protein sequence ID" value="CAG7837453.1"/>
    <property type="molecule type" value="Genomic_DNA"/>
</dbReference>
<comment type="caution">
    <text evidence="4">The sequence shown here is derived from an EMBL/GenBank/DDBJ whole genome shotgun (WGS) entry which is preliminary data.</text>
</comment>
<feature type="region of interest" description="Disordered" evidence="1">
    <location>
        <begin position="81"/>
        <end position="104"/>
    </location>
</feature>
<feature type="compositionally biased region" description="Polar residues" evidence="1">
    <location>
        <begin position="86"/>
        <end position="104"/>
    </location>
</feature>
<dbReference type="Proteomes" id="UP000708208">
    <property type="component" value="Unassembled WGS sequence"/>
</dbReference>
<keyword evidence="2" id="KW-0472">Membrane</keyword>
<sequence length="210" mass="23636">MFSRIYLVKIFVVSLILTSNQSLEQNYYYNWHQLQPTYSQLVQNSENTAYPDTQNPGIQIIPEPLRQQYYNNAIPSLLPKQETESHSQASDVNSGNGEMQTQGHQSYGYGVNSGSIGSNSYGGYSGVGTGTQHVNTIMKEMKRLGPDGILKILLSVLPFAVCLIFVPSLMITIGLLLIPVIQWGDYVKEKRSLNENLQDKIIENIWKFKV</sequence>
<keyword evidence="2" id="KW-0812">Transmembrane</keyword>
<evidence type="ECO:0000313" key="5">
    <source>
        <dbReference type="Proteomes" id="UP000708208"/>
    </source>
</evidence>
<evidence type="ECO:0000313" key="4">
    <source>
        <dbReference type="EMBL" id="CAG7837453.1"/>
    </source>
</evidence>
<protein>
    <submittedName>
        <fullName evidence="4">Uncharacterized protein</fullName>
    </submittedName>
</protein>
<reference evidence="4" key="1">
    <citation type="submission" date="2021-06" db="EMBL/GenBank/DDBJ databases">
        <authorList>
            <person name="Hodson N. C."/>
            <person name="Mongue J. A."/>
            <person name="Jaron S. K."/>
        </authorList>
    </citation>
    <scope>NUCLEOTIDE SEQUENCE</scope>
</reference>
<evidence type="ECO:0000256" key="1">
    <source>
        <dbReference type="SAM" id="MobiDB-lite"/>
    </source>
</evidence>
<gene>
    <name evidence="4" type="ORF">AFUS01_LOCUS46568</name>
</gene>
<keyword evidence="3" id="KW-0732">Signal</keyword>
<accession>A0A8J2LKQ5</accession>
<feature type="signal peptide" evidence="3">
    <location>
        <begin position="1"/>
        <end position="22"/>
    </location>
</feature>
<evidence type="ECO:0000256" key="2">
    <source>
        <dbReference type="SAM" id="Phobius"/>
    </source>
</evidence>
<dbReference type="AlphaFoldDB" id="A0A8J2LKQ5"/>
<proteinExistence type="predicted"/>
<name>A0A8J2LKQ5_9HEXA</name>
<feature type="transmembrane region" description="Helical" evidence="2">
    <location>
        <begin position="148"/>
        <end position="181"/>
    </location>
</feature>
<organism evidence="4 5">
    <name type="scientific">Allacma fusca</name>
    <dbReference type="NCBI Taxonomy" id="39272"/>
    <lineage>
        <taxon>Eukaryota</taxon>
        <taxon>Metazoa</taxon>
        <taxon>Ecdysozoa</taxon>
        <taxon>Arthropoda</taxon>
        <taxon>Hexapoda</taxon>
        <taxon>Collembola</taxon>
        <taxon>Symphypleona</taxon>
        <taxon>Sminthuridae</taxon>
        <taxon>Allacma</taxon>
    </lineage>
</organism>
<evidence type="ECO:0000256" key="3">
    <source>
        <dbReference type="SAM" id="SignalP"/>
    </source>
</evidence>
<keyword evidence="5" id="KW-1185">Reference proteome</keyword>